<evidence type="ECO:0000313" key="3">
    <source>
        <dbReference type="Proteomes" id="UP000678499"/>
    </source>
</evidence>
<feature type="region of interest" description="Disordered" evidence="1">
    <location>
        <begin position="179"/>
        <end position="200"/>
    </location>
</feature>
<feature type="compositionally biased region" description="Polar residues" evidence="1">
    <location>
        <begin position="241"/>
        <end position="261"/>
    </location>
</feature>
<name>A0A7R9GK66_9CRUS</name>
<dbReference type="Proteomes" id="UP000678499">
    <property type="component" value="Unassembled WGS sequence"/>
</dbReference>
<proteinExistence type="predicted"/>
<dbReference type="EMBL" id="OA887419">
    <property type="protein sequence ID" value="CAD7283411.1"/>
    <property type="molecule type" value="Genomic_DNA"/>
</dbReference>
<feature type="compositionally biased region" description="Basic residues" evidence="1">
    <location>
        <begin position="290"/>
        <end position="299"/>
    </location>
</feature>
<feature type="compositionally biased region" description="Polar residues" evidence="1">
    <location>
        <begin position="276"/>
        <end position="287"/>
    </location>
</feature>
<feature type="compositionally biased region" description="Basic residues" evidence="1">
    <location>
        <begin position="57"/>
        <end position="67"/>
    </location>
</feature>
<feature type="region of interest" description="Disordered" evidence="1">
    <location>
        <begin position="241"/>
        <end position="299"/>
    </location>
</feature>
<protein>
    <submittedName>
        <fullName evidence="2">Uncharacterized protein</fullName>
    </submittedName>
</protein>
<evidence type="ECO:0000256" key="1">
    <source>
        <dbReference type="SAM" id="MobiDB-lite"/>
    </source>
</evidence>
<accession>A0A7R9GK66</accession>
<dbReference type="AlphaFoldDB" id="A0A7R9GK66"/>
<organism evidence="2">
    <name type="scientific">Notodromas monacha</name>
    <dbReference type="NCBI Taxonomy" id="399045"/>
    <lineage>
        <taxon>Eukaryota</taxon>
        <taxon>Metazoa</taxon>
        <taxon>Ecdysozoa</taxon>
        <taxon>Arthropoda</taxon>
        <taxon>Crustacea</taxon>
        <taxon>Oligostraca</taxon>
        <taxon>Ostracoda</taxon>
        <taxon>Podocopa</taxon>
        <taxon>Podocopida</taxon>
        <taxon>Cypridocopina</taxon>
        <taxon>Cypridoidea</taxon>
        <taxon>Cyprididae</taxon>
        <taxon>Notodromas</taxon>
    </lineage>
</organism>
<evidence type="ECO:0000313" key="2">
    <source>
        <dbReference type="EMBL" id="CAD7283411.1"/>
    </source>
</evidence>
<feature type="region of interest" description="Disordered" evidence="1">
    <location>
        <begin position="46"/>
        <end position="143"/>
    </location>
</feature>
<gene>
    <name evidence="2" type="ORF">NMOB1V02_LOCUS11027</name>
</gene>
<sequence length="299" mass="33753">MSETGKILKIFFEIKSNYPTAVGSYQSSNRNYPEAEKFQQIPGLDLGSGKMTVSKSGRWKKKERRRLGIWEEEQQQTNPTSGVALDRNATGHAGADSSQQKKERRRLGIWEEEQQQTNPTSGVALDRNATGHAGADSSQQDQGYLTHHQQGNLIFKELGRRKAPHPPSSFATRIYREEEQRRSLEVQQQQHHHHQQQRLPDVVRPAAAMQHTHHNPDYPAMDDADIAGFMDEFDATLQVYENESGSNNETHGNPTEPISGNRSRDYSRTAAAAGDQQISRDTPISNTPKPKPRPQPRRT</sequence>
<dbReference type="EMBL" id="CAJPEX010005382">
    <property type="protein sequence ID" value="CAG0923563.1"/>
    <property type="molecule type" value="Genomic_DNA"/>
</dbReference>
<keyword evidence="3" id="KW-1185">Reference proteome</keyword>
<reference evidence="2" key="1">
    <citation type="submission" date="2020-11" db="EMBL/GenBank/DDBJ databases">
        <authorList>
            <person name="Tran Van P."/>
        </authorList>
    </citation>
    <scope>NUCLEOTIDE SEQUENCE</scope>
</reference>